<keyword evidence="6" id="KW-1185">Reference proteome</keyword>
<dbReference type="PANTHER" id="PTHR33744:SF17">
    <property type="entry name" value="CONSERVED PROTEIN"/>
    <property type="match status" value="1"/>
</dbReference>
<feature type="domain" description="PucR C-terminal helix-turn-helix" evidence="3">
    <location>
        <begin position="371"/>
        <end position="429"/>
    </location>
</feature>
<dbReference type="InterPro" id="IPR042070">
    <property type="entry name" value="PucR_C-HTH_sf"/>
</dbReference>
<dbReference type="OrthoDB" id="4534407at2"/>
<dbReference type="Gene3D" id="3.30.450.40">
    <property type="match status" value="1"/>
</dbReference>
<comment type="similarity">
    <text evidence="1">Belongs to the CdaR family.</text>
</comment>
<evidence type="ECO:0000259" key="4">
    <source>
        <dbReference type="Pfam" id="PF17853"/>
    </source>
</evidence>
<evidence type="ECO:0000313" key="5">
    <source>
        <dbReference type="EMBL" id="EHN12403.1"/>
    </source>
</evidence>
<dbReference type="Pfam" id="PF17853">
    <property type="entry name" value="GGDEF_2"/>
    <property type="match status" value="1"/>
</dbReference>
<evidence type="ECO:0000259" key="3">
    <source>
        <dbReference type="Pfam" id="PF13556"/>
    </source>
</evidence>
<organism evidence="5 6">
    <name type="scientific">Patulibacter medicamentivorans</name>
    <dbReference type="NCBI Taxonomy" id="1097667"/>
    <lineage>
        <taxon>Bacteria</taxon>
        <taxon>Bacillati</taxon>
        <taxon>Actinomycetota</taxon>
        <taxon>Thermoleophilia</taxon>
        <taxon>Solirubrobacterales</taxon>
        <taxon>Patulibacteraceae</taxon>
        <taxon>Patulibacter</taxon>
    </lineage>
</organism>
<proteinExistence type="inferred from homology"/>
<dbReference type="InterPro" id="IPR041522">
    <property type="entry name" value="CdaR_GGDEF"/>
</dbReference>
<dbReference type="RefSeq" id="WP_007570980.1">
    <property type="nucleotide sequence ID" value="NZ_AGUD01000028.1"/>
</dbReference>
<dbReference type="InterPro" id="IPR003018">
    <property type="entry name" value="GAF"/>
</dbReference>
<feature type="domain" description="GAF" evidence="2">
    <location>
        <begin position="109"/>
        <end position="157"/>
    </location>
</feature>
<reference evidence="5 6" key="1">
    <citation type="journal article" date="2013" name="Biodegradation">
        <title>Quantitative proteomic analysis of ibuprofen-degrading Patulibacter sp. strain I11.</title>
        <authorList>
            <person name="Almeida B."/>
            <person name="Kjeldal H."/>
            <person name="Lolas I."/>
            <person name="Knudsen A.D."/>
            <person name="Carvalho G."/>
            <person name="Nielsen K.L."/>
            <person name="Barreto Crespo M.T."/>
            <person name="Stensballe A."/>
            <person name="Nielsen J.L."/>
        </authorList>
    </citation>
    <scope>NUCLEOTIDE SEQUENCE [LARGE SCALE GENOMIC DNA]</scope>
    <source>
        <strain evidence="5 6">I11</strain>
    </source>
</reference>
<dbReference type="SUPFAM" id="SSF55781">
    <property type="entry name" value="GAF domain-like"/>
    <property type="match status" value="1"/>
</dbReference>
<dbReference type="PANTHER" id="PTHR33744">
    <property type="entry name" value="CARBOHYDRATE DIACID REGULATOR"/>
    <property type="match status" value="1"/>
</dbReference>
<dbReference type="EMBL" id="AGUD01000028">
    <property type="protein sequence ID" value="EHN12403.1"/>
    <property type="molecule type" value="Genomic_DNA"/>
</dbReference>
<sequence>MADPDELLEQPTPEALAPDALLALERDGGWLGTRLQEIADGVADELRRPVAIDDRQLRLIVHTQHGDDLDRVRLDSILKRPLPADVVAWLETLGIHQARGAVRVPANPAFGMDARICVPIRGGGHLLGYLWLIDRDDDATDEQLARLERTADDAGVVLYRGLLLRDLDRGRERELVRDILSEDEGVRRQAVQQLVEFEIVERDGPSVVLVAATSAPPGAAGSSARAAALDTAIHRVRRHLTPKRALHLVRPGHVLLVVSGNETSVRRHGVAGLAAQVRQEIANAVDPAELPVLVAIGSQVDGLADARRSYHQAQRAAKVATLIRARFGEVVSWDELGIYRMLAELPLGDLDRLAIHPGLQTLLARPQTHFLVHTLECYLDRAGDVPAAAAELFVHRTTLYHRLRRIEELGAIDLGDGEQRLELHLGLKIARLQGLEWSTAAPPA</sequence>
<dbReference type="Pfam" id="PF13556">
    <property type="entry name" value="HTH_30"/>
    <property type="match status" value="1"/>
</dbReference>
<dbReference type="Proteomes" id="UP000005143">
    <property type="component" value="Unassembled WGS sequence"/>
</dbReference>
<dbReference type="Pfam" id="PF01590">
    <property type="entry name" value="GAF"/>
    <property type="match status" value="1"/>
</dbReference>
<dbReference type="AlphaFoldDB" id="H0E1R0"/>
<evidence type="ECO:0000259" key="2">
    <source>
        <dbReference type="Pfam" id="PF01590"/>
    </source>
</evidence>
<protein>
    <submittedName>
        <fullName evidence="5">Putativetranscriptional regulator</fullName>
    </submittedName>
</protein>
<accession>H0E1R0</accession>
<comment type="caution">
    <text evidence="5">The sequence shown here is derived from an EMBL/GenBank/DDBJ whole genome shotgun (WGS) entry which is preliminary data.</text>
</comment>
<dbReference type="PATRIC" id="fig|1097667.3.peg.719"/>
<dbReference type="InterPro" id="IPR051448">
    <property type="entry name" value="CdaR-like_regulators"/>
</dbReference>
<feature type="domain" description="CdaR GGDEF-like" evidence="4">
    <location>
        <begin position="203"/>
        <end position="319"/>
    </location>
</feature>
<evidence type="ECO:0000256" key="1">
    <source>
        <dbReference type="ARBA" id="ARBA00006754"/>
    </source>
</evidence>
<dbReference type="InterPro" id="IPR029016">
    <property type="entry name" value="GAF-like_dom_sf"/>
</dbReference>
<dbReference type="InterPro" id="IPR025736">
    <property type="entry name" value="PucR_C-HTH_dom"/>
</dbReference>
<evidence type="ECO:0000313" key="6">
    <source>
        <dbReference type="Proteomes" id="UP000005143"/>
    </source>
</evidence>
<name>H0E1R0_9ACTN</name>
<dbReference type="Gene3D" id="1.10.10.2840">
    <property type="entry name" value="PucR C-terminal helix-turn-helix domain"/>
    <property type="match status" value="1"/>
</dbReference>
<gene>
    <name evidence="5" type="ORF">PAI11_07220</name>
</gene>